<name>A0A0F9WGY5_9MICR</name>
<reference evidence="2 3" key="1">
    <citation type="journal article" date="2015" name="Environ. Microbiol.">
        <title>Genome analyses suggest the presence of polyploidy and recent human-driven expansions in eight global populations of the honeybee pathogen Nosema ceranae.</title>
        <authorList>
            <person name="Pelin A."/>
            <person name="Selman M."/>
            <person name="Aris-Brosou S."/>
            <person name="Farinelli L."/>
            <person name="Corradi N."/>
        </authorList>
    </citation>
    <scope>NUCLEOTIDE SEQUENCE [LARGE SCALE GENOMIC DNA]</scope>
    <source>
        <strain evidence="2 3">PA08 1199</strain>
    </source>
</reference>
<dbReference type="GO" id="GO:0016491">
    <property type="term" value="F:oxidoreductase activity"/>
    <property type="evidence" value="ECO:0007669"/>
    <property type="project" value="UniProtKB-ARBA"/>
</dbReference>
<dbReference type="Proteomes" id="UP000034350">
    <property type="component" value="Unassembled WGS sequence"/>
</dbReference>
<dbReference type="Gene3D" id="3.40.30.10">
    <property type="entry name" value="Glutaredoxin"/>
    <property type="match status" value="1"/>
</dbReference>
<sequence>MDKLKQREVTIVYRKHCPFSQAALDTLDFLKLNYNPVEEKSDPELVQHVREKYHRTFPAIFVNGRLLGGYDDLQMSIKSGRLNKLLNRKQDDIKI</sequence>
<dbReference type="AlphaFoldDB" id="A0A0F9WGY5"/>
<dbReference type="InterPro" id="IPR014025">
    <property type="entry name" value="Glutaredoxin_subgr"/>
</dbReference>
<dbReference type="OrthoDB" id="418495at2759"/>
<dbReference type="PROSITE" id="PS51354">
    <property type="entry name" value="GLUTAREDOXIN_2"/>
    <property type="match status" value="1"/>
</dbReference>
<feature type="domain" description="Glutaredoxin" evidence="1">
    <location>
        <begin position="9"/>
        <end position="66"/>
    </location>
</feature>
<dbReference type="EMBL" id="JPQZ01000002">
    <property type="protein sequence ID" value="KKO76561.1"/>
    <property type="molecule type" value="Genomic_DNA"/>
</dbReference>
<gene>
    <name evidence="2" type="ORF">AAJ76_2000103198</name>
</gene>
<dbReference type="InterPro" id="IPR036249">
    <property type="entry name" value="Thioredoxin-like_sf"/>
</dbReference>
<proteinExistence type="predicted"/>
<dbReference type="CDD" id="cd02066">
    <property type="entry name" value="GRX_family"/>
    <property type="match status" value="1"/>
</dbReference>
<evidence type="ECO:0000313" key="3">
    <source>
        <dbReference type="Proteomes" id="UP000034350"/>
    </source>
</evidence>
<accession>A0A0F9WGY5</accession>
<protein>
    <submittedName>
        <fullName evidence="2">Glutaredoxin 3</fullName>
    </submittedName>
</protein>
<dbReference type="VEuPathDB" id="MicrosporidiaDB:AAJ76_2000103198"/>
<keyword evidence="3" id="KW-1185">Reference proteome</keyword>
<dbReference type="SUPFAM" id="SSF52833">
    <property type="entry name" value="Thioredoxin-like"/>
    <property type="match status" value="1"/>
</dbReference>
<dbReference type="VEuPathDB" id="MicrosporidiaDB:G9O61_00g006380"/>
<dbReference type="PRINTS" id="PR00160">
    <property type="entry name" value="GLUTAREDOXIN"/>
</dbReference>
<dbReference type="GeneID" id="36319339"/>
<dbReference type="Pfam" id="PF00462">
    <property type="entry name" value="Glutaredoxin"/>
    <property type="match status" value="1"/>
</dbReference>
<comment type="caution">
    <text evidence="2">The sequence shown here is derived from an EMBL/GenBank/DDBJ whole genome shotgun (WGS) entry which is preliminary data.</text>
</comment>
<evidence type="ECO:0000259" key="1">
    <source>
        <dbReference type="Pfam" id="PF00462"/>
    </source>
</evidence>
<organism evidence="2 3">
    <name type="scientific">Vairimorpha ceranae</name>
    <dbReference type="NCBI Taxonomy" id="40302"/>
    <lineage>
        <taxon>Eukaryota</taxon>
        <taxon>Fungi</taxon>
        <taxon>Fungi incertae sedis</taxon>
        <taxon>Microsporidia</taxon>
        <taxon>Nosematidae</taxon>
        <taxon>Vairimorpha</taxon>
    </lineage>
</organism>
<evidence type="ECO:0000313" key="2">
    <source>
        <dbReference type="EMBL" id="KKO76561.1"/>
    </source>
</evidence>
<dbReference type="InterPro" id="IPR002109">
    <property type="entry name" value="Glutaredoxin"/>
</dbReference>
<dbReference type="RefSeq" id="XP_024332303.1">
    <property type="nucleotide sequence ID" value="XM_024474420.1"/>
</dbReference>